<dbReference type="GO" id="GO:0004190">
    <property type="term" value="F:aspartic-type endopeptidase activity"/>
    <property type="evidence" value="ECO:0007669"/>
    <property type="project" value="InterPro"/>
</dbReference>
<dbReference type="Gene3D" id="2.40.70.10">
    <property type="entry name" value="Acid Proteases"/>
    <property type="match status" value="1"/>
</dbReference>
<dbReference type="AlphaFoldDB" id="A0A2H0XCA9"/>
<dbReference type="InterPro" id="IPR021109">
    <property type="entry name" value="Peptidase_aspartic_dom_sf"/>
</dbReference>
<reference evidence="2" key="1">
    <citation type="submission" date="2017-09" db="EMBL/GenBank/DDBJ databases">
        <title>Depth-based differentiation of microbial function through sediment-hosted aquifers and enrichment of novel symbionts in the deep terrestrial subsurface.</title>
        <authorList>
            <person name="Probst A.J."/>
            <person name="Ladd B."/>
            <person name="Jarett J.K."/>
            <person name="Geller-Mcgrath D.E."/>
            <person name="Sieber C.M.K."/>
            <person name="Emerson J.B."/>
            <person name="Anantharaman K."/>
            <person name="Thomas B.C."/>
            <person name="Malmstrom R."/>
            <person name="Stieglmeier M."/>
            <person name="Klingl A."/>
            <person name="Woyke T."/>
            <person name="Ryan C.M."/>
            <person name="Banfield J.F."/>
        </authorList>
    </citation>
    <scope>NUCLEOTIDE SEQUENCE [LARGE SCALE GENOMIC DNA]</scope>
</reference>
<organism evidence="1 2">
    <name type="scientific">candidate division WWE3 bacterium CG08_land_8_20_14_0_20_41_10</name>
    <dbReference type="NCBI Taxonomy" id="1975085"/>
    <lineage>
        <taxon>Bacteria</taxon>
        <taxon>Katanobacteria</taxon>
    </lineage>
</organism>
<sequence length="116" mass="12748">MTHVELTIKNPANPKITETGNFLVDSGASFTVLPKDFVDKLKLCPNFKREFTLADGKKVARQIGSASIKYGSDEIVTPVVLGKKGDNPLLGAITLESFGLLLDPFQRKLYKSTMMM</sequence>
<dbReference type="PROSITE" id="PS00141">
    <property type="entry name" value="ASP_PROTEASE"/>
    <property type="match status" value="1"/>
</dbReference>
<evidence type="ECO:0000313" key="2">
    <source>
        <dbReference type="Proteomes" id="UP000231252"/>
    </source>
</evidence>
<keyword evidence="1" id="KW-0378">Hydrolase</keyword>
<comment type="caution">
    <text evidence="1">The sequence shown here is derived from an EMBL/GenBank/DDBJ whole genome shotgun (WGS) entry which is preliminary data.</text>
</comment>
<dbReference type="SUPFAM" id="SSF50630">
    <property type="entry name" value="Acid proteases"/>
    <property type="match status" value="1"/>
</dbReference>
<dbReference type="EMBL" id="PEYU01000021">
    <property type="protein sequence ID" value="PIS22580.1"/>
    <property type="molecule type" value="Genomic_DNA"/>
</dbReference>
<dbReference type="GO" id="GO:0006508">
    <property type="term" value="P:proteolysis"/>
    <property type="evidence" value="ECO:0007669"/>
    <property type="project" value="UniProtKB-KW"/>
</dbReference>
<name>A0A2H0XCA9_UNCKA</name>
<dbReference type="Pfam" id="PF13975">
    <property type="entry name" value="gag-asp_proteas"/>
    <property type="match status" value="1"/>
</dbReference>
<accession>A0A2H0XCA9</accession>
<dbReference type="NCBIfam" id="TIGR03698">
    <property type="entry name" value="clan_AA_DTGF"/>
    <property type="match status" value="1"/>
</dbReference>
<gene>
    <name evidence="1" type="ORF">COT50_01200</name>
</gene>
<dbReference type="InterPro" id="IPR001969">
    <property type="entry name" value="Aspartic_peptidase_AS"/>
</dbReference>
<keyword evidence="1" id="KW-0645">Protease</keyword>
<dbReference type="InterPro" id="IPR022274">
    <property type="entry name" value="Peptidase_asp_AF0612"/>
</dbReference>
<evidence type="ECO:0000313" key="1">
    <source>
        <dbReference type="EMBL" id="PIS22580.1"/>
    </source>
</evidence>
<proteinExistence type="predicted"/>
<dbReference type="Proteomes" id="UP000231252">
    <property type="component" value="Unassembled WGS sequence"/>
</dbReference>
<protein>
    <submittedName>
        <fullName evidence="1">Aspartyl protease</fullName>
    </submittedName>
</protein>